<evidence type="ECO:0000259" key="2">
    <source>
        <dbReference type="SMART" id="SM00642"/>
    </source>
</evidence>
<proteinExistence type="predicted"/>
<dbReference type="InterPro" id="IPR013780">
    <property type="entry name" value="Glyco_hydro_b"/>
</dbReference>
<dbReference type="Gene3D" id="3.20.20.80">
    <property type="entry name" value="Glycosidases"/>
    <property type="match status" value="1"/>
</dbReference>
<evidence type="ECO:0000313" key="4">
    <source>
        <dbReference type="EMBL" id="SFO04389.1"/>
    </source>
</evidence>
<dbReference type="Pfam" id="PF00128">
    <property type="entry name" value="Alpha-amylase"/>
    <property type="match status" value="2"/>
</dbReference>
<evidence type="ECO:0000313" key="5">
    <source>
        <dbReference type="Proteomes" id="UP000183040"/>
    </source>
</evidence>
<dbReference type="PROSITE" id="PS51257">
    <property type="entry name" value="PROKAR_LIPOPROTEIN"/>
    <property type="match status" value="1"/>
</dbReference>
<dbReference type="GO" id="GO:0005975">
    <property type="term" value="P:carbohydrate metabolic process"/>
    <property type="evidence" value="ECO:0007669"/>
    <property type="project" value="InterPro"/>
</dbReference>
<feature type="domain" description="Glycosyl hydrolase family 13 catalytic" evidence="2">
    <location>
        <begin position="48"/>
        <end position="364"/>
    </location>
</feature>
<dbReference type="PANTHER" id="PTHR47786:SF2">
    <property type="entry name" value="GLYCOSYL HYDROLASE FAMILY 13 CATALYTIC DOMAIN-CONTAINING PROTEIN"/>
    <property type="match status" value="1"/>
</dbReference>
<accession>A0A1I5DYV9</accession>
<feature type="chain" id="PRO_5010473366" evidence="1">
    <location>
        <begin position="23"/>
        <end position="454"/>
    </location>
</feature>
<dbReference type="Proteomes" id="UP000183766">
    <property type="component" value="Unassembled WGS sequence"/>
</dbReference>
<dbReference type="RefSeq" id="WP_074708849.1">
    <property type="nucleotide sequence ID" value="NZ_AP031409.1"/>
</dbReference>
<feature type="signal peptide" evidence="1">
    <location>
        <begin position="1"/>
        <end position="22"/>
    </location>
</feature>
<evidence type="ECO:0000313" key="6">
    <source>
        <dbReference type="Proteomes" id="UP000183766"/>
    </source>
</evidence>
<evidence type="ECO:0000256" key="1">
    <source>
        <dbReference type="SAM" id="SignalP"/>
    </source>
</evidence>
<dbReference type="PANTHER" id="PTHR47786">
    <property type="entry name" value="ALPHA-1,4-GLUCAN:MALTOSE-1-PHOSPHATE MALTOSYLTRANSFERASE"/>
    <property type="match status" value="1"/>
</dbReference>
<organism evidence="4 6">
    <name type="scientific">Bacteroides xylanisolvens</name>
    <dbReference type="NCBI Taxonomy" id="371601"/>
    <lineage>
        <taxon>Bacteria</taxon>
        <taxon>Pseudomonadati</taxon>
        <taxon>Bacteroidota</taxon>
        <taxon>Bacteroidia</taxon>
        <taxon>Bacteroidales</taxon>
        <taxon>Bacteroidaceae</taxon>
        <taxon>Bacteroides</taxon>
    </lineage>
</organism>
<dbReference type="Proteomes" id="UP000183040">
    <property type="component" value="Unassembled WGS sequence"/>
</dbReference>
<name>A0A1I5DYV9_9BACE</name>
<dbReference type="InterPro" id="IPR006047">
    <property type="entry name" value="GH13_cat_dom"/>
</dbReference>
<sequence length="454" mass="52025">MNTIKIFTLLLFSLLILSSCNDEDEYTWTDIPNSEVKPVTAHNKVIYEVNVYSYSSGHNFKGLESDLPRLKELGIDILWLMPIHPRGEENRAGTLGSPYSVKDYKAINPDYGTSEDFKSLVNTAHAMGMEIWLDWVANHTAWDNVWVAGHLDYYAEKDGERPYAPGGWLDVIQLDHTNAEMRTAMADAMKYWLTEFDIDGFRFDAADFVPLDFWRELRKEVDKVKKVTWLSEGSDPAYMEVFDYDYAWDFATALKDFGAENDVPVLIDECKKLFNDAAYKNKGRMVYITNHDLNAYEGSEFDRYGNNVLPLAVLSFTIYDMPLIYNGQEIGMNKSMNFAEPVMVDWNPANKVYVNLYQKLTRLKRTQPALEDGANRGALKIYSTNDESLFAYSRIKGDNEILVLLNFAQVPKRLRFTQESPAGKFKDYLNGGYREFSAGNGISLHENGYAIFVR</sequence>
<dbReference type="Gene3D" id="2.60.40.1180">
    <property type="entry name" value="Golgi alpha-mannosidase II"/>
    <property type="match status" value="1"/>
</dbReference>
<dbReference type="InterPro" id="IPR017853">
    <property type="entry name" value="GH"/>
</dbReference>
<dbReference type="CDD" id="cd11313">
    <property type="entry name" value="AmyAc_arch_bac_AmyA"/>
    <property type="match status" value="1"/>
</dbReference>
<reference evidence="5 6" key="1">
    <citation type="submission" date="2016-10" db="EMBL/GenBank/DDBJ databases">
        <authorList>
            <person name="de Groot N.N."/>
        </authorList>
    </citation>
    <scope>NUCLEOTIDE SEQUENCE [LARGE SCALE GENOMIC DNA]</scope>
    <source>
        <strain evidence="4 6">NLAE-zl-C202</strain>
        <strain evidence="3 5">NLAE-zl-G339</strain>
    </source>
</reference>
<dbReference type="AlphaFoldDB" id="A0A1I5DYV9"/>
<dbReference type="SUPFAM" id="SSF51011">
    <property type="entry name" value="Glycosyl hydrolase domain"/>
    <property type="match status" value="1"/>
</dbReference>
<dbReference type="SMART" id="SM00642">
    <property type="entry name" value="Aamy"/>
    <property type="match status" value="1"/>
</dbReference>
<protein>
    <submittedName>
        <fullName evidence="4">1,4-alpha-glucan branching enzyme</fullName>
    </submittedName>
    <submittedName>
        <fullName evidence="3">Maltogenic amylase</fullName>
    </submittedName>
</protein>
<gene>
    <name evidence="3" type="ORF">SAMN04487924_15112</name>
    <name evidence="4" type="ORF">SAMN05216250_16013</name>
</gene>
<dbReference type="EMBL" id="FOUM01000060">
    <property type="protein sequence ID" value="SFO04389.1"/>
    <property type="molecule type" value="Genomic_DNA"/>
</dbReference>
<dbReference type="EMBL" id="FNRP01000051">
    <property type="protein sequence ID" value="SEB18566.1"/>
    <property type="molecule type" value="Genomic_DNA"/>
</dbReference>
<dbReference type="SUPFAM" id="SSF51445">
    <property type="entry name" value="(Trans)glycosidases"/>
    <property type="match status" value="1"/>
</dbReference>
<evidence type="ECO:0000313" key="3">
    <source>
        <dbReference type="EMBL" id="SEB18566.1"/>
    </source>
</evidence>
<keyword evidence="1" id="KW-0732">Signal</keyword>